<dbReference type="InterPro" id="IPR029063">
    <property type="entry name" value="SAM-dependent_MTases_sf"/>
</dbReference>
<dbReference type="InParanoid" id="A0A316V753"/>
<protein>
    <submittedName>
        <fullName evidence="2">Uncharacterized protein</fullName>
    </submittedName>
</protein>
<keyword evidence="3" id="KW-1185">Reference proteome</keyword>
<feature type="compositionally biased region" description="Acidic residues" evidence="1">
    <location>
        <begin position="462"/>
        <end position="472"/>
    </location>
</feature>
<reference evidence="2 3" key="1">
    <citation type="journal article" date="2018" name="Mol. Biol. Evol.">
        <title>Broad Genomic Sampling Reveals a Smut Pathogenic Ancestry of the Fungal Clade Ustilaginomycotina.</title>
        <authorList>
            <person name="Kijpornyongpan T."/>
            <person name="Mondo S.J."/>
            <person name="Barry K."/>
            <person name="Sandor L."/>
            <person name="Lee J."/>
            <person name="Lipzen A."/>
            <person name="Pangilinan J."/>
            <person name="LaButti K."/>
            <person name="Hainaut M."/>
            <person name="Henrissat B."/>
            <person name="Grigoriev I.V."/>
            <person name="Spatafora J.W."/>
            <person name="Aime M.C."/>
        </authorList>
    </citation>
    <scope>NUCLEOTIDE SEQUENCE [LARGE SCALE GENOMIC DNA]</scope>
    <source>
        <strain evidence="2 3">MCA 3882</strain>
    </source>
</reference>
<feature type="compositionally biased region" description="Low complexity" evidence="1">
    <location>
        <begin position="151"/>
        <end position="169"/>
    </location>
</feature>
<dbReference type="SUPFAM" id="SSF53335">
    <property type="entry name" value="S-adenosyl-L-methionine-dependent methyltransferases"/>
    <property type="match status" value="1"/>
</dbReference>
<sequence length="518" mass="58281">MDARLPKFTASSDRAESGQSQQKADRTIAEQVDALSVYEDAVQEPLLECTNLASMYYQAQPIGSYRPDAKILREDFCSSAIVAQTWLSLGKDHRAQGVDIDLKALQVAQKRLMETERAERTACIVQSDAYSDSGSSRKLPYIKANRIQTDSIASQEASGSRSSSPSTWAEGAASDRFERKFQARLAKERAKAARKSGTLTPSAQEGDQTIEDDVPTAKGDVLILQHADVLSLPIKGLEGVDVESPDLIYAGNYALSYFHDRRSLLAYLAQCRRTLRKKTGVLIVDPFAGPTSWEAKTDAERKEQEELWNRFSKEPGFLRAGEEHPPSPLKGDPLEFWAREEGEQKSSSDTADWRQWPRGRLILVRKGHVGGEYEYWREDGPLDYTTNRFRMSLSFRFTRDGSWLRDYFSYDFRVWSLREITEAMEEVGFERVAVHAIPRTTESDQGEAMEKEEAEMKKSSDSDMDESGDDNDGLNGMAGLMERTEKNEAGKSTYKVVEPHHKLFATRSFGSEYSSSLS</sequence>
<feature type="compositionally biased region" description="Basic and acidic residues" evidence="1">
    <location>
        <begin position="448"/>
        <end position="461"/>
    </location>
</feature>
<dbReference type="RefSeq" id="XP_025352633.1">
    <property type="nucleotide sequence ID" value="XM_025496769.1"/>
</dbReference>
<evidence type="ECO:0000313" key="2">
    <source>
        <dbReference type="EMBL" id="PWN32331.1"/>
    </source>
</evidence>
<feature type="region of interest" description="Disordered" evidence="1">
    <location>
        <begin position="440"/>
        <end position="494"/>
    </location>
</feature>
<gene>
    <name evidence="2" type="ORF">FA14DRAFT_126935</name>
</gene>
<dbReference type="PANTHER" id="PTHR37211:SF1">
    <property type="entry name" value="EXPRESSED PROTEIN"/>
    <property type="match status" value="1"/>
</dbReference>
<evidence type="ECO:0000313" key="3">
    <source>
        <dbReference type="Proteomes" id="UP000245771"/>
    </source>
</evidence>
<dbReference type="PANTHER" id="PTHR37211">
    <property type="entry name" value="EXPRESSED PROTEIN"/>
    <property type="match status" value="1"/>
</dbReference>
<evidence type="ECO:0000256" key="1">
    <source>
        <dbReference type="SAM" id="MobiDB-lite"/>
    </source>
</evidence>
<dbReference type="OrthoDB" id="3342809at2759"/>
<dbReference type="Gene3D" id="3.40.50.150">
    <property type="entry name" value="Vaccinia Virus protein VP39"/>
    <property type="match status" value="1"/>
</dbReference>
<proteinExistence type="predicted"/>
<name>A0A316V753_9BASI</name>
<accession>A0A316V753</accession>
<feature type="compositionally biased region" description="Polar residues" evidence="1">
    <location>
        <begin position="9"/>
        <end position="22"/>
    </location>
</feature>
<dbReference type="AlphaFoldDB" id="A0A316V753"/>
<dbReference type="GeneID" id="37018550"/>
<organism evidence="2 3">
    <name type="scientific">Meira miltonrushii</name>
    <dbReference type="NCBI Taxonomy" id="1280837"/>
    <lineage>
        <taxon>Eukaryota</taxon>
        <taxon>Fungi</taxon>
        <taxon>Dikarya</taxon>
        <taxon>Basidiomycota</taxon>
        <taxon>Ustilaginomycotina</taxon>
        <taxon>Exobasidiomycetes</taxon>
        <taxon>Exobasidiales</taxon>
        <taxon>Brachybasidiaceae</taxon>
        <taxon>Meira</taxon>
    </lineage>
</organism>
<feature type="region of interest" description="Disordered" evidence="1">
    <location>
        <begin position="1"/>
        <end position="25"/>
    </location>
</feature>
<dbReference type="Proteomes" id="UP000245771">
    <property type="component" value="Unassembled WGS sequence"/>
</dbReference>
<feature type="region of interest" description="Disordered" evidence="1">
    <location>
        <begin position="150"/>
        <end position="173"/>
    </location>
</feature>
<dbReference type="EMBL" id="KZ819606">
    <property type="protein sequence ID" value="PWN32331.1"/>
    <property type="molecule type" value="Genomic_DNA"/>
</dbReference>